<dbReference type="Proteomes" id="UP000235616">
    <property type="component" value="Unassembled WGS sequence"/>
</dbReference>
<proteinExistence type="predicted"/>
<dbReference type="AlphaFoldDB" id="A0A2N7VAZ4"/>
<organism evidence="1 2">
    <name type="scientific">Trinickia dabaoshanensis</name>
    <dbReference type="NCBI Taxonomy" id="564714"/>
    <lineage>
        <taxon>Bacteria</taxon>
        <taxon>Pseudomonadati</taxon>
        <taxon>Pseudomonadota</taxon>
        <taxon>Betaproteobacteria</taxon>
        <taxon>Burkholderiales</taxon>
        <taxon>Burkholderiaceae</taxon>
        <taxon>Trinickia</taxon>
    </lineage>
</organism>
<dbReference type="InterPro" id="IPR010272">
    <property type="entry name" value="T6SS_TssF"/>
</dbReference>
<dbReference type="PANTHER" id="PTHR35370">
    <property type="entry name" value="CYTOPLASMIC PROTEIN-RELATED-RELATED"/>
    <property type="match status" value="1"/>
</dbReference>
<keyword evidence="2" id="KW-1185">Reference proteome</keyword>
<dbReference type="Pfam" id="PF05947">
    <property type="entry name" value="T6SS_TssF"/>
    <property type="match status" value="1"/>
</dbReference>
<protein>
    <submittedName>
        <fullName evidence="1">Type VI secretion system baseplate subunit TssF</fullName>
    </submittedName>
</protein>
<evidence type="ECO:0000313" key="1">
    <source>
        <dbReference type="EMBL" id="PMS13961.1"/>
    </source>
</evidence>
<dbReference type="PIRSF" id="PIRSF028304">
    <property type="entry name" value="UCP028304"/>
    <property type="match status" value="1"/>
</dbReference>
<dbReference type="OrthoDB" id="8978153at2"/>
<name>A0A2N7VAZ4_9BURK</name>
<comment type="caution">
    <text evidence="1">The sequence shown here is derived from an EMBL/GenBank/DDBJ whole genome shotgun (WGS) entry which is preliminary data.</text>
</comment>
<sequence>MTTRHDEFDDDLLRHYYERELEILRRDLRAFAQRNPEAATRLSINSDGRSDDAGVERMVQSTAILHARHSVKIDDDYPELSEALIERTFPQYLRSFPSYSVAQFDMAGRFDSMTESVRIERGTQLKTTEGGCLFRTTYDVVLAPVEIARAQYATTPTAPLNVKLPPDASGMISLTLRSAKIGSRLDAVAPATLRVHLAGQPPVVAALLDTMLLRTARAYVEDSEGRWTRLPTIAVAPVGFGPHDWLVTDAKEPGQPFGLLAEYFAYAERFHFVDIDLASVCAAAPGEQLTLHWVVTGVPPNSRAAQQLAHVSADRLKLFCTPVVNLFERKGVSLKHERQSGGWPIHAQAKNDAHTEVWSVDQVRTEQGDPLRSSAALMTSAAHPTWTLIQHSGPLSLEAGLAAALRLDGADGPMRTGLEMDTLVADVTCTNGDLPHSLPFGASGGDMRLAATKSATEKIVLLRAPTAIVRLSRSNGALWRLIGQQTPHALRLTQAALPALKQLFQQFAQLSHAQAQHIDGIMGLKHRSVMTLMARAPQPAMVRGIEVTLEIDEQRFVACSVAVFARAMERFFAPYAPSNSFVQLIIGSSSIKGVVLWRGEPVCGGTALL</sequence>
<dbReference type="EMBL" id="PNYA01000058">
    <property type="protein sequence ID" value="PMS13961.1"/>
    <property type="molecule type" value="Genomic_DNA"/>
</dbReference>
<gene>
    <name evidence="1" type="primary">vasA</name>
    <name evidence="1" type="ORF">C0Z18_32280</name>
</gene>
<dbReference type="NCBIfam" id="TIGR03359">
    <property type="entry name" value="VI_chp_6"/>
    <property type="match status" value="1"/>
</dbReference>
<reference evidence="1 2" key="1">
    <citation type="submission" date="2018-01" db="EMBL/GenBank/DDBJ databases">
        <title>Whole genome analyses suggest that Burkholderia sensu lato contains two further novel genera in the rhizoxinica-symbiotica group Mycetohabitans gen. nov., and Trinickia gen. nov.: implications for the evolution of diazotrophy and nodulation in the Burkholderiaceae.</title>
        <authorList>
            <person name="Estrada-de los Santos P."/>
            <person name="Palmer M."/>
            <person name="Chavez-Ramirez B."/>
            <person name="Beukes C."/>
            <person name="Steenkamp E.T."/>
            <person name="Hirsch A.M."/>
            <person name="Manyaka P."/>
            <person name="Maluk M."/>
            <person name="Lafos M."/>
            <person name="Crook M."/>
            <person name="Gross E."/>
            <person name="Simon M.F."/>
            <person name="Bueno dos Reis Junior F."/>
            <person name="Poole P.S."/>
            <person name="Venter S.N."/>
            <person name="James E.K."/>
        </authorList>
    </citation>
    <scope>NUCLEOTIDE SEQUENCE [LARGE SCALE GENOMIC DNA]</scope>
    <source>
        <strain evidence="1 2">GIMN1.004</strain>
    </source>
</reference>
<dbReference type="PANTHER" id="PTHR35370:SF1">
    <property type="entry name" value="TYPE VI SECRETION SYSTEM COMPONENT TSSF1"/>
    <property type="match status" value="1"/>
</dbReference>
<evidence type="ECO:0000313" key="2">
    <source>
        <dbReference type="Proteomes" id="UP000235616"/>
    </source>
</evidence>
<dbReference type="RefSeq" id="WP_102649524.1">
    <property type="nucleotide sequence ID" value="NZ_PNYA01000058.1"/>
</dbReference>
<accession>A0A2N7VAZ4</accession>